<proteinExistence type="predicted"/>
<name>A0A7I4XYA8_HAECO</name>
<dbReference type="OrthoDB" id="5907886at2759"/>
<evidence type="ECO:0000313" key="5">
    <source>
        <dbReference type="WBParaSite" id="HCON_00027610-00001"/>
    </source>
</evidence>
<organism evidence="4 5">
    <name type="scientific">Haemonchus contortus</name>
    <name type="common">Barber pole worm</name>
    <dbReference type="NCBI Taxonomy" id="6289"/>
    <lineage>
        <taxon>Eukaryota</taxon>
        <taxon>Metazoa</taxon>
        <taxon>Ecdysozoa</taxon>
        <taxon>Nematoda</taxon>
        <taxon>Chromadorea</taxon>
        <taxon>Rhabditida</taxon>
        <taxon>Rhabditina</taxon>
        <taxon>Rhabditomorpha</taxon>
        <taxon>Strongyloidea</taxon>
        <taxon>Trichostrongylidae</taxon>
        <taxon>Haemonchus</taxon>
    </lineage>
</organism>
<dbReference type="Proteomes" id="UP000025227">
    <property type="component" value="Unplaced"/>
</dbReference>
<feature type="signal peptide" evidence="3">
    <location>
        <begin position="1"/>
        <end position="25"/>
    </location>
</feature>
<keyword evidence="3" id="KW-0732">Signal</keyword>
<feature type="compositionally biased region" description="Low complexity" evidence="1">
    <location>
        <begin position="192"/>
        <end position="219"/>
    </location>
</feature>
<accession>A0A7I4XYA8</accession>
<feature type="compositionally biased region" description="Basic and acidic residues" evidence="1">
    <location>
        <begin position="339"/>
        <end position="348"/>
    </location>
</feature>
<evidence type="ECO:0000256" key="2">
    <source>
        <dbReference type="SAM" id="Phobius"/>
    </source>
</evidence>
<keyword evidence="4" id="KW-1185">Reference proteome</keyword>
<feature type="region of interest" description="Disordered" evidence="1">
    <location>
        <begin position="188"/>
        <end position="219"/>
    </location>
</feature>
<evidence type="ECO:0000256" key="3">
    <source>
        <dbReference type="SAM" id="SignalP"/>
    </source>
</evidence>
<keyword evidence="2" id="KW-0812">Transmembrane</keyword>
<protein>
    <submittedName>
        <fullName evidence="5">Uncharacterized protein</fullName>
    </submittedName>
</protein>
<reference evidence="5" key="1">
    <citation type="submission" date="2020-12" db="UniProtKB">
        <authorList>
            <consortium name="WormBaseParasite"/>
        </authorList>
    </citation>
    <scope>IDENTIFICATION</scope>
    <source>
        <strain evidence="5">MHco3</strain>
    </source>
</reference>
<keyword evidence="2" id="KW-0472">Membrane</keyword>
<dbReference type="AlphaFoldDB" id="A0A7I4XYA8"/>
<evidence type="ECO:0000313" key="4">
    <source>
        <dbReference type="Proteomes" id="UP000025227"/>
    </source>
</evidence>
<feature type="transmembrane region" description="Helical" evidence="2">
    <location>
        <begin position="271"/>
        <end position="292"/>
    </location>
</feature>
<dbReference type="WBParaSite" id="HCON_00027610-00001">
    <property type="protein sequence ID" value="HCON_00027610-00001"/>
    <property type="gene ID" value="HCON_00027610"/>
</dbReference>
<keyword evidence="2" id="KW-1133">Transmembrane helix</keyword>
<feature type="compositionally biased region" description="Low complexity" evidence="1">
    <location>
        <begin position="323"/>
        <end position="338"/>
    </location>
</feature>
<evidence type="ECO:0000256" key="1">
    <source>
        <dbReference type="SAM" id="MobiDB-lite"/>
    </source>
</evidence>
<sequence>MGLLPRTMIQCLLWCYVIAFYLSRAEEVKRERLSHCYKALEWSADHGVIREMELDDGEHLFCFIRVLVNAVNGTITSRGFRYSYTWQFGPEPKDPVACDLLAVDGDTLLFAIDEDEFSRYDGRIEAECLCNQSAICATRPETFESYLDSQRSNLKFHEKKAAGIISKFLRKGLLPNNAIEALEEFRAPPSTPTFTTKATTTESSTTTETTTSTETTETSSMFAATSDYEHSETSTTSAYEDSSTATDMALFTTRETEVAEEQQTDSFLGEYGLVIAVAFGILLILAVAIIAYKLRKGKENEDLERAIRKRGTSKSKESKGTSKESTSMSKESTGTSKEGTSKSKEFGEASKGGTSKSKEFGEASKGGTSKSKEFGEASKGGTSMSKEFGGTSKEGSRESITSKTKESGSKEKKMGSKE</sequence>
<feature type="compositionally biased region" description="Basic and acidic residues" evidence="1">
    <location>
        <begin position="403"/>
        <end position="418"/>
    </location>
</feature>
<feature type="region of interest" description="Disordered" evidence="1">
    <location>
        <begin position="305"/>
        <end position="418"/>
    </location>
</feature>
<feature type="chain" id="PRO_5029815768" evidence="3">
    <location>
        <begin position="26"/>
        <end position="418"/>
    </location>
</feature>